<dbReference type="InterPro" id="IPR045619">
    <property type="entry name" value="DUF6443"/>
</dbReference>
<dbReference type="Gene3D" id="2.180.10.10">
    <property type="entry name" value="RHS repeat-associated core"/>
    <property type="match status" value="2"/>
</dbReference>
<dbReference type="EMBL" id="VUOE01000002">
    <property type="protein sequence ID" value="KAA2216559.1"/>
    <property type="molecule type" value="Genomic_DNA"/>
</dbReference>
<dbReference type="Gene3D" id="2.60.40.2700">
    <property type="match status" value="3"/>
</dbReference>
<dbReference type="InterPro" id="IPR022385">
    <property type="entry name" value="Rhs_assc_core"/>
</dbReference>
<dbReference type="SMART" id="SM00470">
    <property type="entry name" value="ParB"/>
    <property type="match status" value="1"/>
</dbReference>
<protein>
    <recommendedName>
        <fullName evidence="1">ParB-like N-terminal domain-containing protein</fullName>
    </recommendedName>
</protein>
<dbReference type="InterPro" id="IPR003115">
    <property type="entry name" value="ParB_N"/>
</dbReference>
<feature type="domain" description="ParB-like N-terminal" evidence="1">
    <location>
        <begin position="1741"/>
        <end position="1825"/>
    </location>
</feature>
<evidence type="ECO:0000259" key="1">
    <source>
        <dbReference type="SMART" id="SM00470"/>
    </source>
</evidence>
<evidence type="ECO:0000313" key="3">
    <source>
        <dbReference type="Proteomes" id="UP000323188"/>
    </source>
</evidence>
<dbReference type="Gene3D" id="3.90.1530.10">
    <property type="entry name" value="Conserved hypothetical protein from pyrococcus furiosus pfu- 392566-001, ParB domain"/>
    <property type="match status" value="1"/>
</dbReference>
<dbReference type="SUPFAM" id="SSF110849">
    <property type="entry name" value="ParB/Sulfiredoxin"/>
    <property type="match status" value="1"/>
</dbReference>
<dbReference type="InterPro" id="IPR018247">
    <property type="entry name" value="EF_Hand_1_Ca_BS"/>
</dbReference>
<dbReference type="Pfam" id="PF20041">
    <property type="entry name" value="DUF6443"/>
    <property type="match status" value="1"/>
</dbReference>
<accession>A0A5B2TQR7</accession>
<proteinExistence type="predicted"/>
<organism evidence="2 3">
    <name type="scientific">Maribacter flavus</name>
    <dbReference type="NCBI Taxonomy" id="1658664"/>
    <lineage>
        <taxon>Bacteria</taxon>
        <taxon>Pseudomonadati</taxon>
        <taxon>Bacteroidota</taxon>
        <taxon>Flavobacteriia</taxon>
        <taxon>Flavobacteriales</taxon>
        <taxon>Flavobacteriaceae</taxon>
        <taxon>Maribacter</taxon>
    </lineage>
</organism>
<dbReference type="NCBIfam" id="TIGR03696">
    <property type="entry name" value="Rhs_assc_core"/>
    <property type="match status" value="1"/>
</dbReference>
<reference evidence="2 3" key="1">
    <citation type="submission" date="2019-09" db="EMBL/GenBank/DDBJ databases">
        <authorList>
            <person name="Khan S.A."/>
            <person name="Jeon C.O."/>
            <person name="Chun B.H."/>
            <person name="Jeong S.E."/>
        </authorList>
    </citation>
    <scope>NUCLEOTIDE SEQUENCE [LARGE SCALE GENOMIC DNA]</scope>
    <source>
        <strain evidence="2 3">KCTC 42508</strain>
    </source>
</reference>
<gene>
    <name evidence="2" type="ORF">F0361_11180</name>
</gene>
<evidence type="ECO:0000313" key="2">
    <source>
        <dbReference type="EMBL" id="KAA2216559.1"/>
    </source>
</evidence>
<name>A0A5B2TQR7_9FLAO</name>
<dbReference type="Proteomes" id="UP000323188">
    <property type="component" value="Unassembled WGS sequence"/>
</dbReference>
<dbReference type="InterPro" id="IPR036086">
    <property type="entry name" value="ParB/Sulfiredoxin_sf"/>
</dbReference>
<dbReference type="RefSeq" id="WP_154918699.1">
    <property type="nucleotide sequence ID" value="NZ_VUOE01000002.1"/>
</dbReference>
<sequence>MGKHTIFNKWALSLGIVLMGVWSASGQYSLNGPTSALTGETKTYTVSGSNIAYINWSANNGATIGGISANSANCQFNNSGGTRIYATIGDEFNNVYNRKRDVTVCATLNGGSITGAQTVCTSPANPTILGNSASATGGNGSFSYQWYYSDNNSSWVTISGATASSYDPPTGLTGSRWYRRKVTSCSQIKYSNTVKVTMAPALNAGTLQSPATVCYGGNPGPVTASVNPSGGNLSYSYAWQYSTTGTGGWVTISGATGATYDPPSGATSTLWYRKKVTSCTMVQYTAGVQAKVLADVNPGSINGTQTICYGGDPATLGNSVSPSGGNNSYTYAWQYSNTGTGGWTTISGATSSTYDPPGGLTTTRWYRRVAISCSQNKYSNNIEVTVNPALVAGSISGTQSICSGEGLSAIASTSLATGGNGTYAYQWQSSTNNSTWNNITGATATTYTPSEIIGTTWYRRGVTSCGTLYTTSVQITVEQATTWYADFDGDGFGDPATALSSCSQPTGYVLDNSDACPAEQGSNNGCDHSIAVPSDENYVYTRTYQKSMTTNSEISSNRDIIEQIAYFDGLGRPMQQIAIKASPERKDIVTHVGYDGYGRMEMEWLPYNEVNGAIGSYRTGAAVATDDYYELNYPSDINPADPNPFSRKQFEASPLNRVLKQAAPGHDWRLGGDKEIEFGYEINSANEVLQMEVTTVPGNNTYVPTLVHGNGAVYYAPGRLYKTVTKDENHPGTATKNHTTEEFKDKSGRVVLKRTYGDSDVDGNGLISSNEMEIPHDTYYVYDDYGNLTYVIPPKVDTGNGVDATELSELCYQYVYDQRNRLVEKKIPGKGWEYIVYNKLDQPIMTQDPNLADDDKWLFTKYDAHGRVAYTGIVNNTGNRTALQTSADGFTTQYETKSSTQGSLDNTVIYYSNDAFPNTGIDDLLTINYYDSYTFDRPGLSLPVTVLGQATTLEVKGLATGTKVRVLGTDDWITTMFGYDEKGRSIWTKGTNDYLDTTDLVESELDFAGKVLQNKSVHQRTGYTDIITIDSYAYDHMGRPTVHTQNLDGTVNTISSNEYDPLGQLIGKSVGGTAKDEPLYLTDMVNVSLNGTTITNTAATGSWNNGFASANFIDGDGYVEWEAVDTNTSIMIGLSSDNPDANFSTIEYAIYTRYDGSIRAYKDGVTLGTFGNYNVGDVLRLERKGNVLEYKHNGVTFHSLTLSSVVPLLIDASMHEVGSSIANLKFNGDGPRPAATPLQTVDYTYNVRGWLKGINDPGDMGGDLFAFGINYNTASHGGTGLFNGNISETEWRTANTDSSIKWYRYGYDALNRITSGIDNTGNYNLSNVSYDQNGNIMTLSRFGWQNGSPYPNMDVLDYDYDTGNKLVRVADAGNDSYGFIDGTNTGNDYGYDDNGNMTMDLNKGIQTNGISYNHLNLPTNVVVSGYQPGTISYIYDAMGTKLEKSLGTTTTHYAGNHVYENGTLQFFSQPEGYVTPNGSGGYDYVYQYKDHLGNVRLSYQDIDNDGSVDSSEILQERNYYPFGLEHRGYNGSVQGVKNNYMTYNGKEWNESLGLNLYEMDMRQYDPAIARWTSMDPVTHFEYSTYSAFDNNPIYWADPSGADSWSYLDNGVYRNNETGEETKDYQRAISETQDHFGEGPQDIIKIDNKNKRVDIIKTDDDFDTVSIDGQESFRAEKGVTEEIFAGMDYSIWRPEGAGHTFTDLGIATVSGELAFQWLAKGFSSLKSLWWAKRAKQVESVVDKLSPFDLKATQSITLSKRNFQLLVNDIKANGITTPIEFAVKNGERFIQNGHHRAYIAKRLGIKNVPVKEVPYKAGMEIVQPGNNPGYLNYIKY</sequence>
<comment type="caution">
    <text evidence="2">The sequence shown here is derived from an EMBL/GenBank/DDBJ whole genome shotgun (WGS) entry which is preliminary data.</text>
</comment>
<dbReference type="PROSITE" id="PS00018">
    <property type="entry name" value="EF_HAND_1"/>
    <property type="match status" value="1"/>
</dbReference>